<reference evidence="3 5" key="2">
    <citation type="submission" date="2017-07" db="EMBL/GenBank/DDBJ databases">
        <authorList>
            <person name="Sun Z.S."/>
            <person name="Albrecht U."/>
            <person name="Echele G."/>
            <person name="Lee C.C."/>
        </authorList>
    </citation>
    <scope>NUCLEOTIDE SEQUENCE [LARGE SCALE GENOMIC DNA]</scope>
    <source>
        <strain evidence="3 5">AR3</strain>
    </source>
</reference>
<accession>A0A1H9DIP2</accession>
<feature type="transmembrane region" description="Helical" evidence="1">
    <location>
        <begin position="182"/>
        <end position="204"/>
    </location>
</feature>
<feature type="transmembrane region" description="Helical" evidence="1">
    <location>
        <begin position="116"/>
        <end position="138"/>
    </location>
</feature>
<name>A0A1H9DIP2_STREI</name>
<feature type="transmembrane region" description="Helical" evidence="1">
    <location>
        <begin position="21"/>
        <end position="44"/>
    </location>
</feature>
<sequence>MGLIERLKLQEKRRREGVKKGVSRFGNLLGLLIFYPLIFLLFYGTMNESELPMELNKCIFYLGIVVWITSLLLTIWDFLHNNQVLVGISSCLMYMYGFFVIPIISVISFNNGELNFIILQEISLILYPIILYVIATYVISDKDGNFRSTKFRKIISSLYLLPSLLLIIIGLIMSTIASDYYFIYLSWGIELLFSLFIDMIWYMAFYPLRHKDDEGADLTEASEVQSKAVNALNETLQDKRFDKERFK</sequence>
<dbReference type="EMBL" id="FNMW01000001">
    <property type="protein sequence ID" value="SDW76170.1"/>
    <property type="molecule type" value="Genomic_DNA"/>
</dbReference>
<feature type="transmembrane region" description="Helical" evidence="1">
    <location>
        <begin position="158"/>
        <end position="176"/>
    </location>
</feature>
<dbReference type="Proteomes" id="UP000214649">
    <property type="component" value="Unassembled WGS sequence"/>
</dbReference>
<evidence type="ECO:0000313" key="4">
    <source>
        <dbReference type="Proteomes" id="UP000182107"/>
    </source>
</evidence>
<dbReference type="EMBL" id="FZRA01000001">
    <property type="protein sequence ID" value="SNU05531.1"/>
    <property type="molecule type" value="Genomic_DNA"/>
</dbReference>
<dbReference type="OrthoDB" id="2233668at2"/>
<evidence type="ECO:0000313" key="5">
    <source>
        <dbReference type="Proteomes" id="UP000214649"/>
    </source>
</evidence>
<evidence type="ECO:0000313" key="3">
    <source>
        <dbReference type="EMBL" id="SNU05531.1"/>
    </source>
</evidence>
<keyword evidence="1" id="KW-0472">Membrane</keyword>
<dbReference type="Proteomes" id="UP000182107">
    <property type="component" value="Unassembled WGS sequence"/>
</dbReference>
<feature type="transmembrane region" description="Helical" evidence="1">
    <location>
        <begin position="59"/>
        <end position="79"/>
    </location>
</feature>
<gene>
    <name evidence="2" type="ORF">SAMN05216415_1380</name>
    <name evidence="3" type="ORF">SAMN05216470_0065</name>
</gene>
<proteinExistence type="predicted"/>
<reference evidence="2 4" key="1">
    <citation type="submission" date="2016-10" db="EMBL/GenBank/DDBJ databases">
        <authorList>
            <person name="Varghese N."/>
            <person name="Submissions S."/>
        </authorList>
    </citation>
    <scope>NUCLEOTIDE SEQUENCE [LARGE SCALE GENOMIC DNA]</scope>
    <source>
        <strain evidence="2 4">Sb17</strain>
    </source>
</reference>
<keyword evidence="1" id="KW-1133">Transmembrane helix</keyword>
<feature type="transmembrane region" description="Helical" evidence="1">
    <location>
        <begin position="91"/>
        <end position="110"/>
    </location>
</feature>
<dbReference type="RefSeq" id="WP_074603132.1">
    <property type="nucleotide sequence ID" value="NZ_FNMW01000001.1"/>
</dbReference>
<dbReference type="AlphaFoldDB" id="A0A1H9DIP2"/>
<evidence type="ECO:0000313" key="2">
    <source>
        <dbReference type="EMBL" id="SDW76170.1"/>
    </source>
</evidence>
<protein>
    <submittedName>
        <fullName evidence="3">Uncharacterized protein</fullName>
    </submittedName>
</protein>
<keyword evidence="1" id="KW-0812">Transmembrane</keyword>
<evidence type="ECO:0000256" key="1">
    <source>
        <dbReference type="SAM" id="Phobius"/>
    </source>
</evidence>
<organism evidence="3 5">
    <name type="scientific">Streptococcus equinus</name>
    <name type="common">Streptococcus bovis</name>
    <dbReference type="NCBI Taxonomy" id="1335"/>
    <lineage>
        <taxon>Bacteria</taxon>
        <taxon>Bacillati</taxon>
        <taxon>Bacillota</taxon>
        <taxon>Bacilli</taxon>
        <taxon>Lactobacillales</taxon>
        <taxon>Streptococcaceae</taxon>
        <taxon>Streptococcus</taxon>
    </lineage>
</organism>